<dbReference type="AlphaFoldDB" id="A0A3A4KJZ3"/>
<dbReference type="InterPro" id="IPR006311">
    <property type="entry name" value="TAT_signal"/>
</dbReference>
<protein>
    <submittedName>
        <fullName evidence="5">Phosphoesterase</fullName>
    </submittedName>
</protein>
<sequence>MSSDSPTRPICSSPSVTRSDSIAPRRPLRASERGPRSPCGARSVVSRDVNAEHGFGRRGFLAGAGAVAAGLPFVGRTPANAVPVAADIAKLPFPTERSLRILITGDAGTGNRNQWAVAEAMREQHRRAPFALALGLGDNIYERGPNGADDPQFREKFENPNAGLDFPWLMALGNHDNSSVVPGDGGWLLRGNDEVEYHARSARWWMPSRYYSVAIPARQPVVEFFVLDVNPLAAYLPPIFSPYWSPDGQFMNEQRAWLDAALDASAATWKIACTHHPYLNNGPHGNAGRYEGIDIAPLNGVHAQRFFEDHVLGRTHLLLSGHDHSLQVLEPTPATRGTRQIVSGAAAKTVAAEPKINPTGTNPALFENYHQLGFMVMDLTPDRIDLAVHTVDPTGGPAVEAFARRLA</sequence>
<evidence type="ECO:0000256" key="3">
    <source>
        <dbReference type="SAM" id="MobiDB-lite"/>
    </source>
</evidence>
<dbReference type="InterPro" id="IPR029052">
    <property type="entry name" value="Metallo-depent_PP-like"/>
</dbReference>
<dbReference type="SUPFAM" id="SSF56300">
    <property type="entry name" value="Metallo-dependent phosphatases"/>
    <property type="match status" value="1"/>
</dbReference>
<reference evidence="5 6" key="1">
    <citation type="submission" date="2018-09" db="EMBL/GenBank/DDBJ databases">
        <title>YIM PH21274 draft genome.</title>
        <authorList>
            <person name="Miao C."/>
        </authorList>
    </citation>
    <scope>NUCLEOTIDE SEQUENCE [LARGE SCALE GENOMIC DNA]</scope>
    <source>
        <strain evidence="5 6">YIM PH 21724</strain>
    </source>
</reference>
<evidence type="ECO:0000256" key="1">
    <source>
        <dbReference type="ARBA" id="ARBA00022729"/>
    </source>
</evidence>
<name>A0A3A4KJZ3_9NOCA</name>
<dbReference type="PANTHER" id="PTHR10161:SF14">
    <property type="entry name" value="TARTRATE-RESISTANT ACID PHOSPHATASE TYPE 5"/>
    <property type="match status" value="1"/>
</dbReference>
<dbReference type="OrthoDB" id="9804511at2"/>
<evidence type="ECO:0000259" key="4">
    <source>
        <dbReference type="Pfam" id="PF00149"/>
    </source>
</evidence>
<comment type="caution">
    <text evidence="5">The sequence shown here is derived from an EMBL/GenBank/DDBJ whole genome shotgun (WGS) entry which is preliminary data.</text>
</comment>
<feature type="domain" description="Calcineurin-like phosphoesterase" evidence="4">
    <location>
        <begin position="99"/>
        <end position="325"/>
    </location>
</feature>
<accession>A0A3A4KJZ3</accession>
<keyword evidence="6" id="KW-1185">Reference proteome</keyword>
<dbReference type="PANTHER" id="PTHR10161">
    <property type="entry name" value="TARTRATE-RESISTANT ACID PHOSPHATASE TYPE 5"/>
    <property type="match status" value="1"/>
</dbReference>
<feature type="compositionally biased region" description="Polar residues" evidence="3">
    <location>
        <begin position="1"/>
        <end position="20"/>
    </location>
</feature>
<organism evidence="5 6">
    <name type="scientific">Nocardia panacis</name>
    <dbReference type="NCBI Taxonomy" id="2340916"/>
    <lineage>
        <taxon>Bacteria</taxon>
        <taxon>Bacillati</taxon>
        <taxon>Actinomycetota</taxon>
        <taxon>Actinomycetes</taxon>
        <taxon>Mycobacteriales</taxon>
        <taxon>Nocardiaceae</taxon>
        <taxon>Nocardia</taxon>
    </lineage>
</organism>
<dbReference type="InterPro" id="IPR004843">
    <property type="entry name" value="Calcineurin-like_PHP"/>
</dbReference>
<keyword evidence="2" id="KW-0378">Hydrolase</keyword>
<keyword evidence="1" id="KW-0732">Signal</keyword>
<dbReference type="GO" id="GO:0016787">
    <property type="term" value="F:hydrolase activity"/>
    <property type="evidence" value="ECO:0007669"/>
    <property type="project" value="UniProtKB-KW"/>
</dbReference>
<dbReference type="Pfam" id="PF00149">
    <property type="entry name" value="Metallophos"/>
    <property type="match status" value="1"/>
</dbReference>
<dbReference type="PROSITE" id="PS51318">
    <property type="entry name" value="TAT"/>
    <property type="match status" value="1"/>
</dbReference>
<dbReference type="InterPro" id="IPR051558">
    <property type="entry name" value="Metallophosphoesterase_PAP"/>
</dbReference>
<gene>
    <name evidence="5" type="ORF">D5S18_18055</name>
</gene>
<dbReference type="EMBL" id="QZFU01000019">
    <property type="protein sequence ID" value="RJO75252.1"/>
    <property type="molecule type" value="Genomic_DNA"/>
</dbReference>
<feature type="region of interest" description="Disordered" evidence="3">
    <location>
        <begin position="1"/>
        <end position="43"/>
    </location>
</feature>
<evidence type="ECO:0000313" key="5">
    <source>
        <dbReference type="EMBL" id="RJO75252.1"/>
    </source>
</evidence>
<dbReference type="Proteomes" id="UP000266677">
    <property type="component" value="Unassembled WGS sequence"/>
</dbReference>
<proteinExistence type="predicted"/>
<dbReference type="Gene3D" id="3.60.21.10">
    <property type="match status" value="1"/>
</dbReference>
<evidence type="ECO:0000313" key="6">
    <source>
        <dbReference type="Proteomes" id="UP000266677"/>
    </source>
</evidence>
<evidence type="ECO:0000256" key="2">
    <source>
        <dbReference type="ARBA" id="ARBA00022801"/>
    </source>
</evidence>